<protein>
    <submittedName>
        <fullName evidence="2">Uncharacterized protein</fullName>
    </submittedName>
</protein>
<feature type="compositionally biased region" description="Polar residues" evidence="1">
    <location>
        <begin position="24"/>
        <end position="37"/>
    </location>
</feature>
<sequence>MADRPPHTPPRATQIHDSDPTPRPSESANQAVSSLPHNGSARVPVKPRPLPSLSIRTQARVAPADPDQFFLPKSVPHTPRLRFPIEPSPITRSSRSLAIQNALPEPDSGDLTLLDLMTIVPPSIPRIYKRGTLSSTRNVPAKENLRKMVPMEQELARIVPAHSMMKPLLDAARTRLANVTVNTSNTKQRDWAVALHPLTTSHLLPTRIRSEKDTEHWVANVFLRPALAVCHAVYSTDTDPFARIGRRPNITSCSGGGKGKSVPDMALWGTLEGQEDDSDMEDDSDLENDWSLAGDLHLEDLPVVDDLGLEGDLDLEDLPVVDDSDLHGFHSEKSHSKKSKPNATIEIKTQAAFIDTTHPNKAPTFEHLTGKFKVEPGSAIRFVWPYSDDSVGSLSSKADKIITQVWIQMCQYGVDLAALTNYTVIIFFFRKGDTLFLSREYGGDDILLATFAFHAFALGFLNESQLDLPEPNECWKDRARFPDNGTSEKPGTDPTYVLIILSEI</sequence>
<organism evidence="2 3">
    <name type="scientific">Roridomyces roridus</name>
    <dbReference type="NCBI Taxonomy" id="1738132"/>
    <lineage>
        <taxon>Eukaryota</taxon>
        <taxon>Fungi</taxon>
        <taxon>Dikarya</taxon>
        <taxon>Basidiomycota</taxon>
        <taxon>Agaricomycotina</taxon>
        <taxon>Agaricomycetes</taxon>
        <taxon>Agaricomycetidae</taxon>
        <taxon>Agaricales</taxon>
        <taxon>Marasmiineae</taxon>
        <taxon>Mycenaceae</taxon>
        <taxon>Roridomyces</taxon>
    </lineage>
</organism>
<dbReference type="Proteomes" id="UP001221142">
    <property type="component" value="Unassembled WGS sequence"/>
</dbReference>
<gene>
    <name evidence="2" type="ORF">FB45DRAFT_186747</name>
</gene>
<accession>A0AAD7CEP0</accession>
<proteinExistence type="predicted"/>
<name>A0AAD7CEP0_9AGAR</name>
<keyword evidence="3" id="KW-1185">Reference proteome</keyword>
<dbReference type="EMBL" id="JARKIF010000002">
    <property type="protein sequence ID" value="KAJ7647021.1"/>
    <property type="molecule type" value="Genomic_DNA"/>
</dbReference>
<dbReference type="AlphaFoldDB" id="A0AAD7CEP0"/>
<evidence type="ECO:0000313" key="2">
    <source>
        <dbReference type="EMBL" id="KAJ7647021.1"/>
    </source>
</evidence>
<feature type="region of interest" description="Disordered" evidence="1">
    <location>
        <begin position="1"/>
        <end position="50"/>
    </location>
</feature>
<evidence type="ECO:0000256" key="1">
    <source>
        <dbReference type="SAM" id="MobiDB-lite"/>
    </source>
</evidence>
<comment type="caution">
    <text evidence="2">The sequence shown here is derived from an EMBL/GenBank/DDBJ whole genome shotgun (WGS) entry which is preliminary data.</text>
</comment>
<evidence type="ECO:0000313" key="3">
    <source>
        <dbReference type="Proteomes" id="UP001221142"/>
    </source>
</evidence>
<reference evidence="2" key="1">
    <citation type="submission" date="2023-03" db="EMBL/GenBank/DDBJ databases">
        <title>Massive genome expansion in bonnet fungi (Mycena s.s.) driven by repeated elements and novel gene families across ecological guilds.</title>
        <authorList>
            <consortium name="Lawrence Berkeley National Laboratory"/>
            <person name="Harder C.B."/>
            <person name="Miyauchi S."/>
            <person name="Viragh M."/>
            <person name="Kuo A."/>
            <person name="Thoen E."/>
            <person name="Andreopoulos B."/>
            <person name="Lu D."/>
            <person name="Skrede I."/>
            <person name="Drula E."/>
            <person name="Henrissat B."/>
            <person name="Morin E."/>
            <person name="Kohler A."/>
            <person name="Barry K."/>
            <person name="LaButti K."/>
            <person name="Morin E."/>
            <person name="Salamov A."/>
            <person name="Lipzen A."/>
            <person name="Mereny Z."/>
            <person name="Hegedus B."/>
            <person name="Baldrian P."/>
            <person name="Stursova M."/>
            <person name="Weitz H."/>
            <person name="Taylor A."/>
            <person name="Grigoriev I.V."/>
            <person name="Nagy L.G."/>
            <person name="Martin F."/>
            <person name="Kauserud H."/>
        </authorList>
    </citation>
    <scope>NUCLEOTIDE SEQUENCE</scope>
    <source>
        <strain evidence="2">9284</strain>
    </source>
</reference>